<evidence type="ECO:0000256" key="1">
    <source>
        <dbReference type="ARBA" id="ARBA00004442"/>
    </source>
</evidence>
<organism evidence="7 8">
    <name type="scientific">Brevibacterium jeotgali</name>
    <dbReference type="NCBI Taxonomy" id="1262550"/>
    <lineage>
        <taxon>Bacteria</taxon>
        <taxon>Bacillati</taxon>
        <taxon>Actinomycetota</taxon>
        <taxon>Actinomycetes</taxon>
        <taxon>Micrococcales</taxon>
        <taxon>Brevibacteriaceae</taxon>
        <taxon>Brevibacterium</taxon>
    </lineage>
</organism>
<reference evidence="8" key="1">
    <citation type="submission" date="2017-03" db="EMBL/GenBank/DDBJ databases">
        <authorList>
            <person name="Monnet C."/>
        </authorList>
    </citation>
    <scope>NUCLEOTIDE SEQUENCE [LARGE SCALE GENOMIC DNA]</scope>
    <source>
        <strain evidence="8">SJ5-8</strain>
    </source>
</reference>
<dbReference type="InterPro" id="IPR006665">
    <property type="entry name" value="OmpA-like"/>
</dbReference>
<evidence type="ECO:0000256" key="5">
    <source>
        <dbReference type="SAM" id="MobiDB-lite"/>
    </source>
</evidence>
<feature type="domain" description="OmpA-like" evidence="6">
    <location>
        <begin position="302"/>
        <end position="427"/>
    </location>
</feature>
<dbReference type="InterPro" id="IPR006664">
    <property type="entry name" value="OMP_bac"/>
</dbReference>
<evidence type="ECO:0000256" key="4">
    <source>
        <dbReference type="PROSITE-ProRule" id="PRU00473"/>
    </source>
</evidence>
<evidence type="ECO:0000256" key="2">
    <source>
        <dbReference type="ARBA" id="ARBA00023136"/>
    </source>
</evidence>
<dbReference type="PRINTS" id="PR01021">
    <property type="entry name" value="OMPADOMAIN"/>
</dbReference>
<evidence type="ECO:0000313" key="7">
    <source>
        <dbReference type="EMBL" id="SMY11840.1"/>
    </source>
</evidence>
<keyword evidence="3" id="KW-0998">Cell outer membrane</keyword>
<dbReference type="Gene3D" id="3.30.1330.60">
    <property type="entry name" value="OmpA-like domain"/>
    <property type="match status" value="1"/>
</dbReference>
<dbReference type="PROSITE" id="PS51123">
    <property type="entry name" value="OMPA_2"/>
    <property type="match status" value="1"/>
</dbReference>
<keyword evidence="2 4" id="KW-0472">Membrane</keyword>
<dbReference type="OrthoDB" id="5186344at2"/>
<evidence type="ECO:0000313" key="8">
    <source>
        <dbReference type="Proteomes" id="UP000234462"/>
    </source>
</evidence>
<dbReference type="Pfam" id="PF00691">
    <property type="entry name" value="OmpA"/>
    <property type="match status" value="1"/>
</dbReference>
<evidence type="ECO:0000256" key="3">
    <source>
        <dbReference type="ARBA" id="ARBA00023237"/>
    </source>
</evidence>
<dbReference type="PANTHER" id="PTHR30329">
    <property type="entry name" value="STATOR ELEMENT OF FLAGELLAR MOTOR COMPLEX"/>
    <property type="match status" value="1"/>
</dbReference>
<feature type="compositionally biased region" description="Acidic residues" evidence="5">
    <location>
        <begin position="435"/>
        <end position="449"/>
    </location>
</feature>
<sequence>MSPAVILTGVSILAEGVPRAVRALGARLAGPIHHWRTRIVRMRSTFVSVLMSAALLLAGCTGSQRDEAGGGGDGGGGGGDAGPQSGIVDEDGFWTDARLPDPLASVDLSLPTAQGGDETTATSRAQILSLDSDGETVRMVGAWLRPTEGSSLGSRRIATGLDPHHDAPWVRLVDEQAGALIEPLQESDSEAGSYARRDACLCSSVSSRDAAEASQPDDVELFWVDFPAPESGEARIMLGEFSAPTDPIPVSDGEPFENPATDVAAFDGDPSGTYGGADARSAVTSLSTTVRSVTGSNLSSSDSGDQLSVTSDVLFDVDSSDITDDGEKVLSSAADTLRDTAKGQEVLIVGHTDDQGEEDYNQKLSEERAAAVEAVLSDELDGEDVALTTEGRGEMEPLVPNTDSSGDPIEDNQKQNRRVSFEYDPGEGADTSIDTGEELPDAPEMEETDTADGALASAILEQPGDRGDTDLRIDLRGLQQDGEYVRLDYAFALADRDARPESTLFLGTAQVASHLHFGVNAYGDSGFPSGTHVSLIDEQSGEQFQPVTAETTGCLCAEGAGTDRAAFTGPSPLFSYFPADVLERDQLTLRIADSGSWELDTSVLTSSQG</sequence>
<keyword evidence="8" id="KW-1185">Reference proteome</keyword>
<feature type="region of interest" description="Disordered" evidence="5">
    <location>
        <begin position="389"/>
        <end position="449"/>
    </location>
</feature>
<feature type="region of interest" description="Disordered" evidence="5">
    <location>
        <begin position="66"/>
        <end position="93"/>
    </location>
</feature>
<evidence type="ECO:0000259" key="6">
    <source>
        <dbReference type="PROSITE" id="PS51123"/>
    </source>
</evidence>
<comment type="subcellular location">
    <subcellularLocation>
        <location evidence="1">Cell outer membrane</location>
    </subcellularLocation>
</comment>
<name>A0A2H1L505_9MICO</name>
<protein>
    <submittedName>
        <fullName evidence="7">Outer membrane protein OmpA</fullName>
    </submittedName>
</protein>
<dbReference type="AlphaFoldDB" id="A0A2H1L505"/>
<accession>A0A2H1L505</accession>
<dbReference type="InterPro" id="IPR050330">
    <property type="entry name" value="Bact_OuterMem_StrucFunc"/>
</dbReference>
<dbReference type="EMBL" id="FXZM01000005">
    <property type="protein sequence ID" value="SMY11840.1"/>
    <property type="molecule type" value="Genomic_DNA"/>
</dbReference>
<feature type="compositionally biased region" description="Gly residues" evidence="5">
    <location>
        <begin position="69"/>
        <end position="81"/>
    </location>
</feature>
<dbReference type="PANTHER" id="PTHR30329:SF21">
    <property type="entry name" value="LIPOPROTEIN YIAD-RELATED"/>
    <property type="match status" value="1"/>
</dbReference>
<dbReference type="InterPro" id="IPR036737">
    <property type="entry name" value="OmpA-like_sf"/>
</dbReference>
<dbReference type="Proteomes" id="UP000234462">
    <property type="component" value="Unassembled WGS sequence"/>
</dbReference>
<dbReference type="SUPFAM" id="SSF103088">
    <property type="entry name" value="OmpA-like"/>
    <property type="match status" value="1"/>
</dbReference>
<dbReference type="GO" id="GO:0009279">
    <property type="term" value="C:cell outer membrane"/>
    <property type="evidence" value="ECO:0007669"/>
    <property type="project" value="UniProtKB-SubCell"/>
</dbReference>
<dbReference type="CDD" id="cd07185">
    <property type="entry name" value="OmpA_C-like"/>
    <property type="match status" value="1"/>
</dbReference>
<proteinExistence type="predicted"/>
<gene>
    <name evidence="7" type="ORF">BJEO58_01431</name>
</gene>